<sequence>MAINAVRNILILDVLKLSCDMRITPSQSFLDRNAIIESVSNILNSASLEIVIVAPYIKLSEHFSNLLKNANDRGIEITIVYREDRLHKNEKQRLMSFENLTLLCHPDIHAKCYFNEYEMVITSMNLYDYSEKYNREMGVLVANQEFAGDTYRLALKEVREIVQTARLEKRSAKVSSNGFRPQLLQPEHEKLFASCVLINRLFDNKKFEVIDNTHKGEIRCKNYYEKIDVVLEPDFSKSIDVVTGEFSLHRVALDFRWDESKLERIHDLFFTPMMEYQYTNYKIYWDYHKSNLTIYRDKRGQPKWDTATCEQTLRLFKNGIEQVIADIRKVEMRLR</sequence>
<dbReference type="InterPro" id="IPR025202">
    <property type="entry name" value="PLD-like_dom"/>
</dbReference>
<keyword evidence="3" id="KW-1185">Reference proteome</keyword>
<dbReference type="Pfam" id="PF13091">
    <property type="entry name" value="PLDc_2"/>
    <property type="match status" value="1"/>
</dbReference>
<proteinExistence type="predicted"/>
<name>A0ABP8H693_9BACT</name>
<evidence type="ECO:0000259" key="1">
    <source>
        <dbReference type="Pfam" id="PF13091"/>
    </source>
</evidence>
<dbReference type="EMBL" id="BAABGY010000008">
    <property type="protein sequence ID" value="GAA4335027.1"/>
    <property type="molecule type" value="Genomic_DNA"/>
</dbReference>
<organism evidence="2 3">
    <name type="scientific">Flaviaesturariibacter amylovorans</name>
    <dbReference type="NCBI Taxonomy" id="1084520"/>
    <lineage>
        <taxon>Bacteria</taxon>
        <taxon>Pseudomonadati</taxon>
        <taxon>Bacteroidota</taxon>
        <taxon>Chitinophagia</taxon>
        <taxon>Chitinophagales</taxon>
        <taxon>Chitinophagaceae</taxon>
        <taxon>Flaviaestuariibacter</taxon>
    </lineage>
</organism>
<protein>
    <recommendedName>
        <fullName evidence="1">Phospholipase D-like domain-containing protein</fullName>
    </recommendedName>
</protein>
<accession>A0ABP8H693</accession>
<dbReference type="Gene3D" id="3.30.870.10">
    <property type="entry name" value="Endonuclease Chain A"/>
    <property type="match status" value="1"/>
</dbReference>
<reference evidence="3" key="1">
    <citation type="journal article" date="2019" name="Int. J. Syst. Evol. Microbiol.">
        <title>The Global Catalogue of Microorganisms (GCM) 10K type strain sequencing project: providing services to taxonomists for standard genome sequencing and annotation.</title>
        <authorList>
            <consortium name="The Broad Institute Genomics Platform"/>
            <consortium name="The Broad Institute Genome Sequencing Center for Infectious Disease"/>
            <person name="Wu L."/>
            <person name="Ma J."/>
        </authorList>
    </citation>
    <scope>NUCLEOTIDE SEQUENCE [LARGE SCALE GENOMIC DNA]</scope>
    <source>
        <strain evidence="3">JCM 17919</strain>
    </source>
</reference>
<comment type="caution">
    <text evidence="2">The sequence shown here is derived from an EMBL/GenBank/DDBJ whole genome shotgun (WGS) entry which is preliminary data.</text>
</comment>
<dbReference type="SUPFAM" id="SSF56024">
    <property type="entry name" value="Phospholipase D/nuclease"/>
    <property type="match status" value="1"/>
</dbReference>
<evidence type="ECO:0000313" key="2">
    <source>
        <dbReference type="EMBL" id="GAA4335027.1"/>
    </source>
</evidence>
<gene>
    <name evidence="2" type="ORF">GCM10023184_29540</name>
</gene>
<evidence type="ECO:0000313" key="3">
    <source>
        <dbReference type="Proteomes" id="UP001501725"/>
    </source>
</evidence>
<dbReference type="Proteomes" id="UP001501725">
    <property type="component" value="Unassembled WGS sequence"/>
</dbReference>
<feature type="domain" description="Phospholipase D-like" evidence="1">
    <location>
        <begin position="41"/>
        <end position="147"/>
    </location>
</feature>